<keyword evidence="4 5" id="KW-0472">Membrane</keyword>
<dbReference type="PANTHER" id="PTHR33507:SF3">
    <property type="entry name" value="INNER MEMBRANE PROTEIN YBBJ"/>
    <property type="match status" value="1"/>
</dbReference>
<dbReference type="AlphaFoldDB" id="A0A066UJK0"/>
<evidence type="ECO:0000256" key="4">
    <source>
        <dbReference type="ARBA" id="ARBA00023136"/>
    </source>
</evidence>
<evidence type="ECO:0000259" key="6">
    <source>
        <dbReference type="Pfam" id="PF01957"/>
    </source>
</evidence>
<dbReference type="InterPro" id="IPR052165">
    <property type="entry name" value="Membrane_assoc_protease"/>
</dbReference>
<protein>
    <submittedName>
        <fullName evidence="7">NfeD family protein</fullName>
    </submittedName>
    <submittedName>
        <fullName evidence="8">Regulatory protein</fullName>
    </submittedName>
</protein>
<dbReference type="RefSeq" id="WP_032551824.1">
    <property type="nucleotide sequence ID" value="NZ_JBEEAX010000002.1"/>
</dbReference>
<evidence type="ECO:0000256" key="5">
    <source>
        <dbReference type="SAM" id="Phobius"/>
    </source>
</evidence>
<dbReference type="Pfam" id="PF01957">
    <property type="entry name" value="NfeD"/>
    <property type="match status" value="1"/>
</dbReference>
<dbReference type="EMBL" id="VXDD01000001">
    <property type="protein sequence ID" value="KAB0303042.1"/>
    <property type="molecule type" value="Genomic_DNA"/>
</dbReference>
<reference evidence="8 9" key="1">
    <citation type="submission" date="2014-02" db="EMBL/GenBank/DDBJ databases">
        <title>Vibrio fortis Dalian14 Genome Sequencing.</title>
        <authorList>
            <person name="Wang Y."/>
            <person name="Song L."/>
            <person name="Liu G."/>
            <person name="Ding J."/>
        </authorList>
    </citation>
    <scope>NUCLEOTIDE SEQUENCE [LARGE SCALE GENOMIC DNA]</scope>
    <source>
        <strain evidence="8 9">Dalian14</strain>
    </source>
</reference>
<gene>
    <name evidence="7" type="ORF">F2Z80_03300</name>
    <name evidence="8" type="ORF">VFDL14_01040</name>
</gene>
<feature type="domain" description="NfeD-like C-terminal" evidence="6">
    <location>
        <begin position="93"/>
        <end position="148"/>
    </location>
</feature>
<dbReference type="STRING" id="212667.VFDL14_01040"/>
<dbReference type="InterPro" id="IPR012340">
    <property type="entry name" value="NA-bd_OB-fold"/>
</dbReference>
<evidence type="ECO:0000313" key="7">
    <source>
        <dbReference type="EMBL" id="KAB0303042.1"/>
    </source>
</evidence>
<name>A0A066UJK0_9VIBR</name>
<feature type="transmembrane region" description="Helical" evidence="5">
    <location>
        <begin position="12"/>
        <end position="34"/>
    </location>
</feature>
<feature type="transmembrane region" description="Helical" evidence="5">
    <location>
        <begin position="54"/>
        <end position="72"/>
    </location>
</feature>
<dbReference type="GO" id="GO:0005886">
    <property type="term" value="C:plasma membrane"/>
    <property type="evidence" value="ECO:0007669"/>
    <property type="project" value="TreeGrafter"/>
</dbReference>
<evidence type="ECO:0000313" key="9">
    <source>
        <dbReference type="Proteomes" id="UP000027219"/>
    </source>
</evidence>
<comment type="subcellular location">
    <subcellularLocation>
        <location evidence="1">Membrane</location>
        <topology evidence="1">Multi-pass membrane protein</topology>
    </subcellularLocation>
</comment>
<dbReference type="Proteomes" id="UP000027219">
    <property type="component" value="Unassembled WGS sequence"/>
</dbReference>
<keyword evidence="9" id="KW-1185">Reference proteome</keyword>
<organism evidence="8 9">
    <name type="scientific">Vibrio fortis</name>
    <dbReference type="NCBI Taxonomy" id="212667"/>
    <lineage>
        <taxon>Bacteria</taxon>
        <taxon>Pseudomonadati</taxon>
        <taxon>Pseudomonadota</taxon>
        <taxon>Gammaproteobacteria</taxon>
        <taxon>Vibrionales</taxon>
        <taxon>Vibrionaceae</taxon>
        <taxon>Vibrio</taxon>
    </lineage>
</organism>
<keyword evidence="3 5" id="KW-1133">Transmembrane helix</keyword>
<proteinExistence type="predicted"/>
<dbReference type="OrthoDB" id="6402862at2"/>
<dbReference type="Proteomes" id="UP000326687">
    <property type="component" value="Unassembled WGS sequence"/>
</dbReference>
<dbReference type="SUPFAM" id="SSF141322">
    <property type="entry name" value="NfeD domain-like"/>
    <property type="match status" value="1"/>
</dbReference>
<evidence type="ECO:0000256" key="3">
    <source>
        <dbReference type="ARBA" id="ARBA00022989"/>
    </source>
</evidence>
<evidence type="ECO:0000313" key="8">
    <source>
        <dbReference type="EMBL" id="KDN27601.1"/>
    </source>
</evidence>
<dbReference type="InterPro" id="IPR002810">
    <property type="entry name" value="NfeD-like_C"/>
</dbReference>
<evidence type="ECO:0000313" key="10">
    <source>
        <dbReference type="Proteomes" id="UP000326687"/>
    </source>
</evidence>
<keyword evidence="2 5" id="KW-0812">Transmembrane</keyword>
<dbReference type="EMBL" id="JFFR01000025">
    <property type="protein sequence ID" value="KDN27601.1"/>
    <property type="molecule type" value="Genomic_DNA"/>
</dbReference>
<sequence length="151" mass="16992">MIELLDQVNHWHWLAFGLLLLGLELLGTAGYFLWIGISAMIVGALLGALPLSWQMQWLSFASFSLITTWLWWRRQLKSDRKSDKARVLNQRDKQLIGKTTRLEDDIQKGKCRIRLGDTTWSAITATDITAGTEVVVTAVDGIVLTIAPVNK</sequence>
<evidence type="ECO:0000256" key="2">
    <source>
        <dbReference type="ARBA" id="ARBA00022692"/>
    </source>
</evidence>
<comment type="caution">
    <text evidence="8">The sequence shown here is derived from an EMBL/GenBank/DDBJ whole genome shotgun (WGS) entry which is preliminary data.</text>
</comment>
<dbReference type="PANTHER" id="PTHR33507">
    <property type="entry name" value="INNER MEMBRANE PROTEIN YBBJ"/>
    <property type="match status" value="1"/>
</dbReference>
<reference evidence="7 10" key="2">
    <citation type="submission" date="2019-09" db="EMBL/GenBank/DDBJ databases">
        <title>Vibrio Fortis S7-72.</title>
        <authorList>
            <person name="Das S.K."/>
        </authorList>
    </citation>
    <scope>NUCLEOTIDE SEQUENCE [LARGE SCALE GENOMIC DNA]</scope>
    <source>
        <strain evidence="7 10">S7-72</strain>
    </source>
</reference>
<evidence type="ECO:0000256" key="1">
    <source>
        <dbReference type="ARBA" id="ARBA00004141"/>
    </source>
</evidence>
<accession>A0A066UJK0</accession>
<dbReference type="Gene3D" id="2.40.50.140">
    <property type="entry name" value="Nucleic acid-binding proteins"/>
    <property type="match status" value="1"/>
</dbReference>